<name>A0A508B7T9_9GAMM</name>
<sequence>MNERPLFEIAEHALALDGPDQQDGHPVGAAPRPPHRHTARLRLVIHALPEGFLLVSQSSGHPHLDGDTWHPTLEEAFAQAAQQFGTSADQWKRVGD</sequence>
<dbReference type="Proteomes" id="UP000320431">
    <property type="component" value="Unassembled WGS sequence"/>
</dbReference>
<dbReference type="RefSeq" id="WP_141481599.1">
    <property type="nucleotide sequence ID" value="NZ_VICD02000069.1"/>
</dbReference>
<reference evidence="1 2" key="1">
    <citation type="submission" date="2019-10" db="EMBL/GenBank/DDBJ databases">
        <title>Lysobacter alkalisoli sp. nov., isolated from saline-alkaline soil.</title>
        <authorList>
            <person name="Sun J.-Q."/>
        </authorList>
    </citation>
    <scope>NUCLEOTIDE SEQUENCE [LARGE SCALE GENOMIC DNA]</scope>
    <source>
        <strain evidence="1 2">KCTC 42381</strain>
    </source>
</reference>
<comment type="caution">
    <text evidence="1">The sequence shown here is derived from an EMBL/GenBank/DDBJ whole genome shotgun (WGS) entry which is preliminary data.</text>
</comment>
<organism evidence="1 2">
    <name type="scientific">Marilutibacter maris</name>
    <dbReference type="NCBI Taxonomy" id="1605891"/>
    <lineage>
        <taxon>Bacteria</taxon>
        <taxon>Pseudomonadati</taxon>
        <taxon>Pseudomonadota</taxon>
        <taxon>Gammaproteobacteria</taxon>
        <taxon>Lysobacterales</taxon>
        <taxon>Lysobacteraceae</taxon>
        <taxon>Marilutibacter</taxon>
    </lineage>
</organism>
<evidence type="ECO:0000313" key="2">
    <source>
        <dbReference type="Proteomes" id="UP000320431"/>
    </source>
</evidence>
<dbReference type="EMBL" id="VICD02000069">
    <property type="protein sequence ID" value="KAB8195634.1"/>
    <property type="molecule type" value="Genomic_DNA"/>
</dbReference>
<dbReference type="AlphaFoldDB" id="A0A508B7T9"/>
<gene>
    <name evidence="1" type="ORF">FKV24_005020</name>
</gene>
<accession>A0A508B7T9</accession>
<proteinExistence type="predicted"/>
<protein>
    <submittedName>
        <fullName evidence="1">Uncharacterized protein</fullName>
    </submittedName>
</protein>
<evidence type="ECO:0000313" key="1">
    <source>
        <dbReference type="EMBL" id="KAB8195634.1"/>
    </source>
</evidence>